<dbReference type="Proteomes" id="UP000831537">
    <property type="component" value="Chromosome"/>
</dbReference>
<organism evidence="1 2">
    <name type="scientific">Gracilibacillus salinarum</name>
    <dbReference type="NCBI Taxonomy" id="2932255"/>
    <lineage>
        <taxon>Bacteria</taxon>
        <taxon>Bacillati</taxon>
        <taxon>Bacillota</taxon>
        <taxon>Bacilli</taxon>
        <taxon>Bacillales</taxon>
        <taxon>Bacillaceae</taxon>
        <taxon>Gracilibacillus</taxon>
    </lineage>
</organism>
<dbReference type="Pfam" id="PF10704">
    <property type="entry name" value="DUF2508"/>
    <property type="match status" value="1"/>
</dbReference>
<keyword evidence="2" id="KW-1185">Reference proteome</keyword>
<accession>A0ABY4GIK7</accession>
<dbReference type="EMBL" id="CP095071">
    <property type="protein sequence ID" value="UOQ83825.1"/>
    <property type="molecule type" value="Genomic_DNA"/>
</dbReference>
<proteinExistence type="predicted"/>
<protein>
    <submittedName>
        <fullName evidence="1">YaaL family protein</fullName>
    </submittedName>
</protein>
<dbReference type="InterPro" id="IPR019644">
    <property type="entry name" value="DUF2508"/>
</dbReference>
<name>A0ABY4GIK7_9BACI</name>
<evidence type="ECO:0000313" key="2">
    <source>
        <dbReference type="Proteomes" id="UP000831537"/>
    </source>
</evidence>
<dbReference type="RefSeq" id="WP_244741043.1">
    <property type="nucleotide sequence ID" value="NZ_CP095071.1"/>
</dbReference>
<evidence type="ECO:0000313" key="1">
    <source>
        <dbReference type="EMBL" id="UOQ83825.1"/>
    </source>
</evidence>
<gene>
    <name evidence="1" type="ORF">MUN87_13815</name>
</gene>
<sequence length="71" mass="8486">MIRSKKIKKQDLDQQVLDSMFQLKKQWTYLDSILDRSIDPTESGQFDLALTKAKYFYLMREARIRKLSANQ</sequence>
<reference evidence="1 2" key="1">
    <citation type="submission" date="2022-04" db="EMBL/GenBank/DDBJ databases">
        <title>Gracilibacillus sp. isolated from saltern.</title>
        <authorList>
            <person name="Won M."/>
            <person name="Lee C.-M."/>
            <person name="Woen H.-Y."/>
            <person name="Kwon S.-W."/>
        </authorList>
    </citation>
    <scope>NUCLEOTIDE SEQUENCE [LARGE SCALE GENOMIC DNA]</scope>
    <source>
        <strain evidence="1 2">SSPM10-3</strain>
    </source>
</reference>